<keyword evidence="4" id="KW-1185">Reference proteome</keyword>
<feature type="transmembrane region" description="Helical" evidence="1">
    <location>
        <begin position="78"/>
        <end position="100"/>
    </location>
</feature>
<sequence>MSLQKIRNNHPLAYTAAAYALAVACFTVVPAEGLDPLVASLVQTALAALCMLCVLAAFDPSSLRWKMRRGTQSRTALLVCGVLALVALAAGVAVALLSALGGQEGGSLSFFVSPMASPSGVALFLLLCLVTGVFEEALFRGIVFKGFATALKNEERPRPVLVAAVVQAVVFGLLHVTTSTSLESATFSAAAVQTLVKPVQAALFGFVVAGVLARTGNLWLLVGTHAAFNALSEAPLFALTGALPATYATGQPADLAVLLATTVLLVPLAIHAASCLKKPDGCL</sequence>
<keyword evidence="1" id="KW-1133">Transmembrane helix</keyword>
<dbReference type="Pfam" id="PF02517">
    <property type="entry name" value="Rce1-like"/>
    <property type="match status" value="1"/>
</dbReference>
<dbReference type="GO" id="GO:0008237">
    <property type="term" value="F:metallopeptidase activity"/>
    <property type="evidence" value="ECO:0007669"/>
    <property type="project" value="UniProtKB-KW"/>
</dbReference>
<dbReference type="PANTHER" id="PTHR36435">
    <property type="entry name" value="SLR1288 PROTEIN"/>
    <property type="match status" value="1"/>
</dbReference>
<dbReference type="EMBL" id="JACMSE010000001">
    <property type="protein sequence ID" value="MBC2887992.1"/>
    <property type="molecule type" value="Genomic_DNA"/>
</dbReference>
<feature type="transmembrane region" description="Helical" evidence="1">
    <location>
        <begin position="256"/>
        <end position="276"/>
    </location>
</feature>
<dbReference type="InterPro" id="IPR052710">
    <property type="entry name" value="CAAX_protease"/>
</dbReference>
<proteinExistence type="predicted"/>
<keyword evidence="1" id="KW-0472">Membrane</keyword>
<dbReference type="PANTHER" id="PTHR36435:SF1">
    <property type="entry name" value="CAAX AMINO TERMINAL PROTEASE FAMILY PROTEIN"/>
    <property type="match status" value="1"/>
</dbReference>
<evidence type="ECO:0000256" key="1">
    <source>
        <dbReference type="SAM" id="Phobius"/>
    </source>
</evidence>
<reference evidence="3 4" key="1">
    <citation type="submission" date="2020-08" db="EMBL/GenBank/DDBJ databases">
        <authorList>
            <person name="Liu C."/>
            <person name="Sun Q."/>
        </authorList>
    </citation>
    <scope>NUCLEOTIDE SEQUENCE [LARGE SCALE GENOMIC DNA]</scope>
    <source>
        <strain evidence="3 4">N22</strain>
    </source>
</reference>
<dbReference type="GO" id="GO:0004175">
    <property type="term" value="F:endopeptidase activity"/>
    <property type="evidence" value="ECO:0007669"/>
    <property type="project" value="UniProtKB-ARBA"/>
</dbReference>
<feature type="transmembrane region" description="Helical" evidence="1">
    <location>
        <begin position="160"/>
        <end position="182"/>
    </location>
</feature>
<feature type="transmembrane region" description="Helical" evidence="1">
    <location>
        <begin position="12"/>
        <end position="31"/>
    </location>
</feature>
<dbReference type="InterPro" id="IPR003675">
    <property type="entry name" value="Rce1/LyrA-like_dom"/>
</dbReference>
<comment type="caution">
    <text evidence="3">The sequence shown here is derived from an EMBL/GenBank/DDBJ whole genome shotgun (WGS) entry which is preliminary data.</text>
</comment>
<keyword evidence="3" id="KW-0378">Hydrolase</keyword>
<evidence type="ECO:0000313" key="4">
    <source>
        <dbReference type="Proteomes" id="UP000587396"/>
    </source>
</evidence>
<feature type="transmembrane region" description="Helical" evidence="1">
    <location>
        <begin position="37"/>
        <end position="58"/>
    </location>
</feature>
<dbReference type="GO" id="GO:0080120">
    <property type="term" value="P:CAAX-box protein maturation"/>
    <property type="evidence" value="ECO:0007669"/>
    <property type="project" value="UniProtKB-ARBA"/>
</dbReference>
<dbReference type="AlphaFoldDB" id="A0A842J7N2"/>
<evidence type="ECO:0000259" key="2">
    <source>
        <dbReference type="Pfam" id="PF02517"/>
    </source>
</evidence>
<keyword evidence="1" id="KW-0812">Transmembrane</keyword>
<dbReference type="Proteomes" id="UP000587396">
    <property type="component" value="Unassembled WGS sequence"/>
</dbReference>
<keyword evidence="3" id="KW-0645">Protease</keyword>
<feature type="transmembrane region" description="Helical" evidence="1">
    <location>
        <begin position="120"/>
        <end position="139"/>
    </location>
</feature>
<accession>A0A842J7N2</accession>
<dbReference type="PROSITE" id="PS51257">
    <property type="entry name" value="PROKAR_LIPOPROTEIN"/>
    <property type="match status" value="1"/>
</dbReference>
<organism evidence="3 4">
    <name type="scientific">Gordonibacter massiliensis</name>
    <name type="common">ex Traore et al. 2017</name>
    <dbReference type="NCBI Taxonomy" id="1841863"/>
    <lineage>
        <taxon>Bacteria</taxon>
        <taxon>Bacillati</taxon>
        <taxon>Actinomycetota</taxon>
        <taxon>Coriobacteriia</taxon>
        <taxon>Eggerthellales</taxon>
        <taxon>Eggerthellaceae</taxon>
        <taxon>Gordonibacter</taxon>
    </lineage>
</organism>
<dbReference type="GO" id="GO:0006508">
    <property type="term" value="P:proteolysis"/>
    <property type="evidence" value="ECO:0007669"/>
    <property type="project" value="UniProtKB-KW"/>
</dbReference>
<name>A0A842J7N2_9ACTN</name>
<keyword evidence="3" id="KW-0482">Metalloprotease</keyword>
<evidence type="ECO:0000313" key="3">
    <source>
        <dbReference type="EMBL" id="MBC2887992.1"/>
    </source>
</evidence>
<feature type="domain" description="CAAX prenyl protease 2/Lysostaphin resistance protein A-like" evidence="2">
    <location>
        <begin position="121"/>
        <end position="231"/>
    </location>
</feature>
<protein>
    <submittedName>
        <fullName evidence="3">CPBP family intramembrane metalloprotease</fullName>
    </submittedName>
</protein>
<gene>
    <name evidence="3" type="ORF">H7313_01265</name>
</gene>
<dbReference type="RefSeq" id="WP_185904005.1">
    <property type="nucleotide sequence ID" value="NZ_JACMSE010000001.1"/>
</dbReference>